<dbReference type="OrthoDB" id="5904665at2759"/>
<dbReference type="AlphaFoldDB" id="A0A6V7TUE5"/>
<reference evidence="3 4" key="1">
    <citation type="submission" date="2020-08" db="EMBL/GenBank/DDBJ databases">
        <authorList>
            <person name="Koutsovoulos G."/>
            <person name="Danchin GJ E."/>
        </authorList>
    </citation>
    <scope>NUCLEOTIDE SEQUENCE [LARGE SCALE GENOMIC DNA]</scope>
</reference>
<sequence length="234" mass="26814">MSTKLFFFINFVLLVLPSALSALPSNQCDKPTTNLPANPPAKYPNQPPKKNYPSKPSYPKPAPQVCDPYYEMPQEYLNKNYLYIPPLYRKGETGVTMNETTPGVIKNFLGKTYDGDIVFHNLTGGESYGGECGLGIKYPFNAGVSRHLWSPDKQWVLSELRDIPGKDHYIRYDQLCFNKCVKLEHKEKTLIMPIMDETDYLELDRVDISCPAFNWLECNFIERCTAKITYMECP</sequence>
<proteinExistence type="predicted"/>
<evidence type="ECO:0000313" key="4">
    <source>
        <dbReference type="Proteomes" id="UP000580250"/>
    </source>
</evidence>
<feature type="region of interest" description="Disordered" evidence="1">
    <location>
        <begin position="30"/>
        <end position="60"/>
    </location>
</feature>
<evidence type="ECO:0000256" key="2">
    <source>
        <dbReference type="SAM" id="SignalP"/>
    </source>
</evidence>
<name>A0A6V7TUE5_MELEN</name>
<evidence type="ECO:0000256" key="1">
    <source>
        <dbReference type="SAM" id="MobiDB-lite"/>
    </source>
</evidence>
<keyword evidence="2" id="KW-0732">Signal</keyword>
<dbReference type="Proteomes" id="UP000580250">
    <property type="component" value="Unassembled WGS sequence"/>
</dbReference>
<organism evidence="3 4">
    <name type="scientific">Meloidogyne enterolobii</name>
    <name type="common">Root-knot nematode worm</name>
    <name type="synonym">Meloidogyne mayaguensis</name>
    <dbReference type="NCBI Taxonomy" id="390850"/>
    <lineage>
        <taxon>Eukaryota</taxon>
        <taxon>Metazoa</taxon>
        <taxon>Ecdysozoa</taxon>
        <taxon>Nematoda</taxon>
        <taxon>Chromadorea</taxon>
        <taxon>Rhabditida</taxon>
        <taxon>Tylenchina</taxon>
        <taxon>Tylenchomorpha</taxon>
        <taxon>Tylenchoidea</taxon>
        <taxon>Meloidogynidae</taxon>
        <taxon>Meloidogyninae</taxon>
        <taxon>Meloidogyne</taxon>
    </lineage>
</organism>
<dbReference type="EMBL" id="CAJEWN010000016">
    <property type="protein sequence ID" value="CAD2135192.1"/>
    <property type="molecule type" value="Genomic_DNA"/>
</dbReference>
<accession>A0A6V7TUE5</accession>
<feature type="chain" id="PRO_5028108346" evidence="2">
    <location>
        <begin position="23"/>
        <end position="234"/>
    </location>
</feature>
<comment type="caution">
    <text evidence="3">The sequence shown here is derived from an EMBL/GenBank/DDBJ whole genome shotgun (WGS) entry which is preliminary data.</text>
</comment>
<feature type="compositionally biased region" description="Pro residues" evidence="1">
    <location>
        <begin position="37"/>
        <end position="47"/>
    </location>
</feature>
<evidence type="ECO:0000313" key="3">
    <source>
        <dbReference type="EMBL" id="CAD2135192.1"/>
    </source>
</evidence>
<feature type="signal peptide" evidence="2">
    <location>
        <begin position="1"/>
        <end position="22"/>
    </location>
</feature>
<protein>
    <submittedName>
        <fullName evidence="3">Uncharacterized protein</fullName>
    </submittedName>
</protein>
<gene>
    <name evidence="3" type="ORF">MENT_LOCUS4645</name>
</gene>